<organism evidence="3 4">
    <name type="scientific">Suillus luteus UH-Slu-Lm8-n1</name>
    <dbReference type="NCBI Taxonomy" id="930992"/>
    <lineage>
        <taxon>Eukaryota</taxon>
        <taxon>Fungi</taxon>
        <taxon>Dikarya</taxon>
        <taxon>Basidiomycota</taxon>
        <taxon>Agaricomycotina</taxon>
        <taxon>Agaricomycetes</taxon>
        <taxon>Agaricomycetidae</taxon>
        <taxon>Boletales</taxon>
        <taxon>Suillineae</taxon>
        <taxon>Suillaceae</taxon>
        <taxon>Suillus</taxon>
    </lineage>
</organism>
<dbReference type="EMBL" id="KN835435">
    <property type="protein sequence ID" value="KIK37687.1"/>
    <property type="molecule type" value="Genomic_DNA"/>
</dbReference>
<gene>
    <name evidence="3" type="ORF">CY34DRAFT_775216</name>
</gene>
<dbReference type="Gene3D" id="1.10.238.200">
    <property type="entry name" value="Cullin, PONY binding domain"/>
    <property type="match status" value="1"/>
</dbReference>
<dbReference type="GO" id="GO:0045116">
    <property type="term" value="P:protein neddylation"/>
    <property type="evidence" value="ECO:0007669"/>
    <property type="project" value="TreeGrafter"/>
</dbReference>
<dbReference type="STRING" id="930992.A0A0D0ATS2"/>
<dbReference type="Pfam" id="PF03556">
    <property type="entry name" value="Cullin_binding"/>
    <property type="match status" value="1"/>
</dbReference>
<dbReference type="GO" id="GO:0000151">
    <property type="term" value="C:ubiquitin ligase complex"/>
    <property type="evidence" value="ECO:0007669"/>
    <property type="project" value="TreeGrafter"/>
</dbReference>
<keyword evidence="4" id="KW-1185">Reference proteome</keyword>
<reference evidence="3 4" key="1">
    <citation type="submission" date="2014-04" db="EMBL/GenBank/DDBJ databases">
        <authorList>
            <consortium name="DOE Joint Genome Institute"/>
            <person name="Kuo A."/>
            <person name="Ruytinx J."/>
            <person name="Rineau F."/>
            <person name="Colpaert J."/>
            <person name="Kohler A."/>
            <person name="Nagy L.G."/>
            <person name="Floudas D."/>
            <person name="Copeland A."/>
            <person name="Barry K.W."/>
            <person name="Cichocki N."/>
            <person name="Veneault-Fourrey C."/>
            <person name="LaButti K."/>
            <person name="Lindquist E.A."/>
            <person name="Lipzen A."/>
            <person name="Lundell T."/>
            <person name="Morin E."/>
            <person name="Murat C."/>
            <person name="Sun H."/>
            <person name="Tunlid A."/>
            <person name="Henrissat B."/>
            <person name="Grigoriev I.V."/>
            <person name="Hibbett D.S."/>
            <person name="Martin F."/>
            <person name="Nordberg H.P."/>
            <person name="Cantor M.N."/>
            <person name="Hua S.X."/>
        </authorList>
    </citation>
    <scope>NUCLEOTIDE SEQUENCE [LARGE SCALE GENOMIC DNA]</scope>
    <source>
        <strain evidence="3 4">UH-Slu-Lm8-n1</strain>
    </source>
</reference>
<dbReference type="InterPro" id="IPR005176">
    <property type="entry name" value="PONY_dom"/>
</dbReference>
<evidence type="ECO:0000313" key="4">
    <source>
        <dbReference type="Proteomes" id="UP000054485"/>
    </source>
</evidence>
<evidence type="ECO:0000259" key="2">
    <source>
        <dbReference type="PROSITE" id="PS51229"/>
    </source>
</evidence>
<dbReference type="InterPro" id="IPR014764">
    <property type="entry name" value="DCN-prot"/>
</dbReference>
<protein>
    <recommendedName>
        <fullName evidence="1">Defective in cullin neddylation protein</fullName>
    </recommendedName>
</protein>
<accession>A0A0D0ATS2</accession>
<dbReference type="HOGENOM" id="CLU_047042_6_0_1"/>
<evidence type="ECO:0000313" key="3">
    <source>
        <dbReference type="EMBL" id="KIK37687.1"/>
    </source>
</evidence>
<comment type="function">
    <text evidence="1">Neddylation of cullins play an essential role in the regulation of SCF-type complexes activity.</text>
</comment>
<evidence type="ECO:0000256" key="1">
    <source>
        <dbReference type="RuleBase" id="RU410713"/>
    </source>
</evidence>
<dbReference type="AlphaFoldDB" id="A0A0D0ATS2"/>
<dbReference type="Proteomes" id="UP000054485">
    <property type="component" value="Unassembled WGS sequence"/>
</dbReference>
<sequence length="191" mass="21529">MGKFTRAEWLHGMGLLEISSLPVLAQALRELDDLLIRDKQALARSASTSSQAKKRGSASTKEPYNRTRYREYASDRKTAFADLYQFCFTLAKPPQARNIDLETAMALWSVLLAPRYPIINDLIAFLPEKGTYKGANKDIWNMVVHEFCRAVDPSLSNYEADGAWPTLLDDFVAWMKSKAHDGAELVPAKEE</sequence>
<dbReference type="OrthoDB" id="27198at2759"/>
<dbReference type="PROSITE" id="PS51229">
    <property type="entry name" value="DCUN1"/>
    <property type="match status" value="1"/>
</dbReference>
<dbReference type="PANTHER" id="PTHR12281">
    <property type="entry name" value="RP42 RELATED"/>
    <property type="match status" value="1"/>
</dbReference>
<dbReference type="InterPro" id="IPR042460">
    <property type="entry name" value="DCN1-like_PONY"/>
</dbReference>
<dbReference type="GO" id="GO:0097602">
    <property type="term" value="F:cullin family protein binding"/>
    <property type="evidence" value="ECO:0007669"/>
    <property type="project" value="TreeGrafter"/>
</dbReference>
<proteinExistence type="predicted"/>
<feature type="domain" description="DCUN1" evidence="2">
    <location>
        <begin position="1"/>
        <end position="176"/>
    </location>
</feature>
<dbReference type="GO" id="GO:0031624">
    <property type="term" value="F:ubiquitin conjugating enzyme binding"/>
    <property type="evidence" value="ECO:0007669"/>
    <property type="project" value="TreeGrafter"/>
</dbReference>
<dbReference type="GO" id="GO:0032182">
    <property type="term" value="F:ubiquitin-like protein binding"/>
    <property type="evidence" value="ECO:0007669"/>
    <property type="project" value="TreeGrafter"/>
</dbReference>
<dbReference type="InParanoid" id="A0A0D0ATS2"/>
<name>A0A0D0ATS2_9AGAM</name>
<reference evidence="4" key="2">
    <citation type="submission" date="2015-01" db="EMBL/GenBank/DDBJ databases">
        <title>Evolutionary Origins and Diversification of the Mycorrhizal Mutualists.</title>
        <authorList>
            <consortium name="DOE Joint Genome Institute"/>
            <consortium name="Mycorrhizal Genomics Consortium"/>
            <person name="Kohler A."/>
            <person name="Kuo A."/>
            <person name="Nagy L.G."/>
            <person name="Floudas D."/>
            <person name="Copeland A."/>
            <person name="Barry K.W."/>
            <person name="Cichocki N."/>
            <person name="Veneault-Fourrey C."/>
            <person name="LaButti K."/>
            <person name="Lindquist E.A."/>
            <person name="Lipzen A."/>
            <person name="Lundell T."/>
            <person name="Morin E."/>
            <person name="Murat C."/>
            <person name="Riley R."/>
            <person name="Ohm R."/>
            <person name="Sun H."/>
            <person name="Tunlid A."/>
            <person name="Henrissat B."/>
            <person name="Grigoriev I.V."/>
            <person name="Hibbett D.S."/>
            <person name="Martin F."/>
        </authorList>
    </citation>
    <scope>NUCLEOTIDE SEQUENCE [LARGE SCALE GENOMIC DNA]</scope>
    <source>
        <strain evidence="4">UH-Slu-Lm8-n1</strain>
    </source>
</reference>